<dbReference type="EMBL" id="AMFJ01034322">
    <property type="protein sequence ID" value="EKD29647.1"/>
    <property type="molecule type" value="Genomic_DNA"/>
</dbReference>
<evidence type="ECO:0000313" key="1">
    <source>
        <dbReference type="EMBL" id="EKD29647.1"/>
    </source>
</evidence>
<reference evidence="1" key="1">
    <citation type="journal article" date="2012" name="Science">
        <title>Fermentation, hydrogen, and sulfur metabolism in multiple uncultivated bacterial phyla.</title>
        <authorList>
            <person name="Wrighton K.C."/>
            <person name="Thomas B.C."/>
            <person name="Sharon I."/>
            <person name="Miller C.S."/>
            <person name="Castelle C.J."/>
            <person name="VerBerkmoes N.C."/>
            <person name="Wilkins M.J."/>
            <person name="Hettich R.L."/>
            <person name="Lipton M.S."/>
            <person name="Williams K.H."/>
            <person name="Long P.E."/>
            <person name="Banfield J.F."/>
        </authorList>
    </citation>
    <scope>NUCLEOTIDE SEQUENCE [LARGE SCALE GENOMIC DNA]</scope>
</reference>
<gene>
    <name evidence="1" type="ORF">ACD_78C00322G0002</name>
</gene>
<protein>
    <submittedName>
        <fullName evidence="1">Uncharacterized protein</fullName>
    </submittedName>
</protein>
<organism evidence="1">
    <name type="scientific">uncultured bacterium</name>
    <name type="common">gcode 4</name>
    <dbReference type="NCBI Taxonomy" id="1234023"/>
    <lineage>
        <taxon>Bacteria</taxon>
        <taxon>environmental samples</taxon>
    </lineage>
</organism>
<name>K1XWS6_9BACT</name>
<dbReference type="AlphaFoldDB" id="K1XWS6"/>
<sequence>MSETIHRPENIGEQLVKLYKRFPLIAGDANPDLLQKIEKFEATLPIGAFWAAIPSWLYIVNSYQKALLKLFEFLKEDYGDFKNYREGKIGMEYLQETMEKIMMMQKLSESQNSDVVMIPVNLLSIAEEHESFGFVSFHLGAFETAVLLLLHREYFQSFGEVKIYCFGDRYQEVDKTAVVRVPYFEIKDGKLTFGTDHMSRVPHWKEFPSAIGFSPLWIRMLDSRIFDSFESHISGFGLTNSGAPEGAPIFLLSFSFSVLFS</sequence>
<proteinExistence type="predicted"/>
<accession>K1XWS6</accession>
<comment type="caution">
    <text evidence="1">The sequence shown here is derived from an EMBL/GenBank/DDBJ whole genome shotgun (WGS) entry which is preliminary data.</text>
</comment>